<dbReference type="RefSeq" id="WP_041100774.1">
    <property type="nucleotide sequence ID" value="NZ_AP012547.1"/>
</dbReference>
<dbReference type="Proteomes" id="UP000031637">
    <property type="component" value="Chromosome"/>
</dbReference>
<proteinExistence type="predicted"/>
<dbReference type="OrthoDB" id="9816564at2"/>
<keyword evidence="2" id="KW-1185">Reference proteome</keyword>
<organism evidence="1 2">
    <name type="scientific">Sulfuritalea hydrogenivorans sk43H</name>
    <dbReference type="NCBI Taxonomy" id="1223802"/>
    <lineage>
        <taxon>Bacteria</taxon>
        <taxon>Pseudomonadati</taxon>
        <taxon>Pseudomonadota</taxon>
        <taxon>Betaproteobacteria</taxon>
        <taxon>Nitrosomonadales</taxon>
        <taxon>Sterolibacteriaceae</taxon>
        <taxon>Sulfuritalea</taxon>
    </lineage>
</organism>
<name>W0SJ56_9PROT</name>
<accession>W0SJ56</accession>
<evidence type="ECO:0000313" key="2">
    <source>
        <dbReference type="Proteomes" id="UP000031637"/>
    </source>
</evidence>
<dbReference type="EMBL" id="AP012547">
    <property type="protein sequence ID" value="BAO31062.1"/>
    <property type="molecule type" value="Genomic_DNA"/>
</dbReference>
<dbReference type="KEGG" id="shd:SUTH_03291"/>
<dbReference type="STRING" id="1223802.SUTH_03291"/>
<reference evidence="1 2" key="1">
    <citation type="journal article" date="2014" name="Syst. Appl. Microbiol.">
        <title>Complete genomes of freshwater sulfur oxidizers Sulfuricella denitrificans skB26 and Sulfuritalea hydrogenivorans sk43H: genetic insights into the sulfur oxidation pathway of betaproteobacteria.</title>
        <authorList>
            <person name="Watanabe T."/>
            <person name="Kojima H."/>
            <person name="Fukui M."/>
        </authorList>
    </citation>
    <scope>NUCLEOTIDE SEQUENCE [LARGE SCALE GENOMIC DNA]</scope>
    <source>
        <strain evidence="1">DSM22779</strain>
    </source>
</reference>
<dbReference type="AlphaFoldDB" id="W0SJ56"/>
<protein>
    <submittedName>
        <fullName evidence="1">Uncharacterized protein</fullName>
    </submittedName>
</protein>
<dbReference type="HOGENOM" id="CLU_561308_0_0_4"/>
<evidence type="ECO:0000313" key="1">
    <source>
        <dbReference type="EMBL" id="BAO31062.1"/>
    </source>
</evidence>
<sequence>MQSFDVFDTLIARKCIWPQTIFSLVEQRIGSPGFASLRMKAEAGLQGTEHTLDDIYRRMVSDCGVGRELADHARSVELAAEMENVIPIAAQLQLVRDGDLLISDTPLPTEFLAMLLERAGLRRTVSIWRSARGKSGGETWRTLAATGLEFTHHGDNPHSDGAAPRQHGIRAEVIAMAAPTEVEQFLLQRGWTGTALIARALRLGIAERDETAANLCQLQAGINVPILLIASMQLVQLATSAKSAADRLLFSSRDCHAWLRLFRSLSRATNTGGSLGCEYFYTSRVARLSGSPAYLRYFGAIASPRSVVVDLCGTGVSLAGLYARAGVVPQTFLLHRITMDSAHDSYRQRFGGGDLTLHRLLDSGQGLGNVSMEILNLVNHGMVTDVVDAGGARFIPRCGDSNFSLEQAHWIDRMSEVIDRACMLIEDPLLAQQLRMQDLHLGSPQAQQTLAPLWQIADRAELLTRCFGSTCFEENRRVMAGLGCGS</sequence>
<gene>
    <name evidence="1" type="ORF">SUTH_03291</name>
</gene>